<reference evidence="1 2" key="1">
    <citation type="submission" date="2019-03" db="EMBL/GenBank/DDBJ databases">
        <title>Single cell metagenomics reveals metabolic interactions within the superorganism composed of flagellate Streblomastix strix and complex community of Bacteroidetes bacteria on its surface.</title>
        <authorList>
            <person name="Treitli S.C."/>
            <person name="Kolisko M."/>
            <person name="Husnik F."/>
            <person name="Keeling P."/>
            <person name="Hampl V."/>
        </authorList>
    </citation>
    <scope>NUCLEOTIDE SEQUENCE [LARGE SCALE GENOMIC DNA]</scope>
    <source>
        <strain evidence="1">ST1C</strain>
    </source>
</reference>
<dbReference type="EMBL" id="SNRW01007320">
    <property type="protein sequence ID" value="KAA6381449.1"/>
    <property type="molecule type" value="Genomic_DNA"/>
</dbReference>
<dbReference type="InterPro" id="IPR036028">
    <property type="entry name" value="SH3-like_dom_sf"/>
</dbReference>
<dbReference type="Proteomes" id="UP000324800">
    <property type="component" value="Unassembled WGS sequence"/>
</dbReference>
<proteinExistence type="predicted"/>
<accession>A0A5J4VGD8</accession>
<name>A0A5J4VGD8_9EUKA</name>
<evidence type="ECO:0000313" key="2">
    <source>
        <dbReference type="Proteomes" id="UP000324800"/>
    </source>
</evidence>
<dbReference type="Gene3D" id="2.30.30.40">
    <property type="entry name" value="SH3 Domains"/>
    <property type="match status" value="1"/>
</dbReference>
<evidence type="ECO:0000313" key="1">
    <source>
        <dbReference type="EMBL" id="KAA6381449.1"/>
    </source>
</evidence>
<sequence>MRLWGLGQRSEPQPDLGVLLRSPVNSPPPGWSRTYLPLIKGERVEVICNPGGGFFSCCKGGKDGLVPSYYLQQQELNEHPQRVGIFLEDEWAFTVEGKIYKHYIPVDAEGRYVGVSESEN</sequence>
<organism evidence="1 2">
    <name type="scientific">Streblomastix strix</name>
    <dbReference type="NCBI Taxonomy" id="222440"/>
    <lineage>
        <taxon>Eukaryota</taxon>
        <taxon>Metamonada</taxon>
        <taxon>Preaxostyla</taxon>
        <taxon>Oxymonadida</taxon>
        <taxon>Streblomastigidae</taxon>
        <taxon>Streblomastix</taxon>
    </lineage>
</organism>
<comment type="caution">
    <text evidence="1">The sequence shown here is derived from an EMBL/GenBank/DDBJ whole genome shotgun (WGS) entry which is preliminary data.</text>
</comment>
<gene>
    <name evidence="1" type="ORF">EZS28_023024</name>
</gene>
<dbReference type="AlphaFoldDB" id="A0A5J4VGD8"/>
<evidence type="ECO:0008006" key="3">
    <source>
        <dbReference type="Google" id="ProtNLM"/>
    </source>
</evidence>
<dbReference type="SUPFAM" id="SSF50044">
    <property type="entry name" value="SH3-domain"/>
    <property type="match status" value="1"/>
</dbReference>
<protein>
    <recommendedName>
        <fullName evidence="3">SH3 domain-containing protein</fullName>
    </recommendedName>
</protein>